<keyword evidence="1" id="KW-0472">Membrane</keyword>
<reference evidence="2" key="3">
    <citation type="submission" date="2025-09" db="UniProtKB">
        <authorList>
            <consortium name="Ensembl"/>
        </authorList>
    </citation>
    <scope>IDENTIFICATION</scope>
    <source>
        <strain evidence="2">Thoroughbred</strain>
    </source>
</reference>
<name>A0A9L0RMD3_HORSE</name>
<keyword evidence="1" id="KW-0812">Transmembrane</keyword>
<evidence type="ECO:0000313" key="2">
    <source>
        <dbReference type="Ensembl" id="ENSECAP00000063711.1"/>
    </source>
</evidence>
<organism evidence="2 3">
    <name type="scientific">Equus caballus</name>
    <name type="common">Horse</name>
    <dbReference type="NCBI Taxonomy" id="9796"/>
    <lineage>
        <taxon>Eukaryota</taxon>
        <taxon>Metazoa</taxon>
        <taxon>Chordata</taxon>
        <taxon>Craniata</taxon>
        <taxon>Vertebrata</taxon>
        <taxon>Euteleostomi</taxon>
        <taxon>Mammalia</taxon>
        <taxon>Eutheria</taxon>
        <taxon>Laurasiatheria</taxon>
        <taxon>Perissodactyla</taxon>
        <taxon>Equidae</taxon>
        <taxon>Equus</taxon>
    </lineage>
</organism>
<feature type="transmembrane region" description="Helical" evidence="1">
    <location>
        <begin position="133"/>
        <end position="152"/>
    </location>
</feature>
<keyword evidence="3" id="KW-1185">Reference proteome</keyword>
<dbReference type="Ensembl" id="ENSECAT00000142454.1">
    <property type="protein sequence ID" value="ENSECAP00000063711.1"/>
    <property type="gene ID" value="ENSECAG00000054688.1"/>
</dbReference>
<reference evidence="2" key="2">
    <citation type="submission" date="2025-08" db="UniProtKB">
        <authorList>
            <consortium name="Ensembl"/>
        </authorList>
    </citation>
    <scope>IDENTIFICATION</scope>
    <source>
        <strain evidence="2">Thoroughbred</strain>
    </source>
</reference>
<feature type="transmembrane region" description="Helical" evidence="1">
    <location>
        <begin position="36"/>
        <end position="62"/>
    </location>
</feature>
<protein>
    <submittedName>
        <fullName evidence="2">Uncharacterized protein</fullName>
    </submittedName>
</protein>
<dbReference type="AlphaFoldDB" id="A0A9L0RMD3"/>
<proteinExistence type="predicted"/>
<dbReference type="Proteomes" id="UP000002281">
    <property type="component" value="Chromosome 14"/>
</dbReference>
<feature type="transmembrane region" description="Helical" evidence="1">
    <location>
        <begin position="69"/>
        <end position="90"/>
    </location>
</feature>
<keyword evidence="1" id="KW-1133">Transmembrane helix</keyword>
<dbReference type="GeneTree" id="ENSGT01150000287054"/>
<reference evidence="2 3" key="1">
    <citation type="journal article" date="2009" name="Science">
        <title>Genome sequence, comparative analysis, and population genetics of the domestic horse.</title>
        <authorList>
            <consortium name="Broad Institute Genome Sequencing Platform"/>
            <consortium name="Broad Institute Whole Genome Assembly Team"/>
            <person name="Wade C.M."/>
            <person name="Giulotto E."/>
            <person name="Sigurdsson S."/>
            <person name="Zoli M."/>
            <person name="Gnerre S."/>
            <person name="Imsland F."/>
            <person name="Lear T.L."/>
            <person name="Adelson D.L."/>
            <person name="Bailey E."/>
            <person name="Bellone R.R."/>
            <person name="Bloecker H."/>
            <person name="Distl O."/>
            <person name="Edgar R.C."/>
            <person name="Garber M."/>
            <person name="Leeb T."/>
            <person name="Mauceli E."/>
            <person name="MacLeod J.N."/>
            <person name="Penedo M.C.T."/>
            <person name="Raison J.M."/>
            <person name="Sharpe T."/>
            <person name="Vogel J."/>
            <person name="Andersson L."/>
            <person name="Antczak D.F."/>
            <person name="Biagi T."/>
            <person name="Binns M.M."/>
            <person name="Chowdhary B.P."/>
            <person name="Coleman S.J."/>
            <person name="Della Valle G."/>
            <person name="Fryc S."/>
            <person name="Guerin G."/>
            <person name="Hasegawa T."/>
            <person name="Hill E.W."/>
            <person name="Jurka J."/>
            <person name="Kiialainen A."/>
            <person name="Lindgren G."/>
            <person name="Liu J."/>
            <person name="Magnani E."/>
            <person name="Mickelson J.R."/>
            <person name="Murray J."/>
            <person name="Nergadze S.G."/>
            <person name="Onofrio R."/>
            <person name="Pedroni S."/>
            <person name="Piras M.F."/>
            <person name="Raudsepp T."/>
            <person name="Rocchi M."/>
            <person name="Roeed K.H."/>
            <person name="Ryder O.A."/>
            <person name="Searle S."/>
            <person name="Skow L."/>
            <person name="Swinburne J.E."/>
            <person name="Syvaenen A.C."/>
            <person name="Tozaki T."/>
            <person name="Valberg S.J."/>
            <person name="Vaudin M."/>
            <person name="White J.R."/>
            <person name="Zody M.C."/>
            <person name="Lander E.S."/>
            <person name="Lindblad-Toh K."/>
        </authorList>
    </citation>
    <scope>NUCLEOTIDE SEQUENCE [LARGE SCALE GENOMIC DNA]</scope>
    <source>
        <strain evidence="2 3">Thoroughbred</strain>
    </source>
</reference>
<evidence type="ECO:0000313" key="3">
    <source>
        <dbReference type="Proteomes" id="UP000002281"/>
    </source>
</evidence>
<evidence type="ECO:0000256" key="1">
    <source>
        <dbReference type="SAM" id="Phobius"/>
    </source>
</evidence>
<accession>A0A9L0RMD3</accession>
<sequence>MPAALLFFLKIALPIQGLLWFHRHFRIVCSTSVKNAIGILIGISLNLQIALGNMDTLTILILPIHEHRIFSHLFVSSSISFIPVIYFSVYRSFISLVNFIPRYFILFDAIVNGIFSISLSHGLLLVYRNTSEFCVLILYPATLLNSFINSKFLVDSFGFSIYNIISPANSEFYFLLSDLDAFSFSCLIAVARTSDIVLNRSGQSGNLCLVAELTGKAFSFSPLSILAEEYLIISRT</sequence>
<feature type="transmembrane region" description="Helical" evidence="1">
    <location>
        <begin position="102"/>
        <end position="126"/>
    </location>
</feature>